<dbReference type="GO" id="GO:0008168">
    <property type="term" value="F:methyltransferase activity"/>
    <property type="evidence" value="ECO:0007669"/>
    <property type="project" value="UniProtKB-KW"/>
</dbReference>
<organism evidence="2">
    <name type="scientific">Singulisphaera sp. Ch08</name>
    <dbReference type="NCBI Taxonomy" id="3120278"/>
    <lineage>
        <taxon>Bacteria</taxon>
        <taxon>Pseudomonadati</taxon>
        <taxon>Planctomycetota</taxon>
        <taxon>Planctomycetia</taxon>
        <taxon>Isosphaerales</taxon>
        <taxon>Isosphaeraceae</taxon>
        <taxon>Singulisphaera</taxon>
    </lineage>
</organism>
<gene>
    <name evidence="2" type="ORF">V5E97_18695</name>
</gene>
<reference evidence="2" key="1">
    <citation type="submission" date="2024-05" db="EMBL/GenBank/DDBJ databases">
        <title>Planctomycetes of the genus Singulisphaera possess chitinolytic capabilities.</title>
        <authorList>
            <person name="Ivanova A."/>
        </authorList>
    </citation>
    <scope>NUCLEOTIDE SEQUENCE</scope>
    <source>
        <strain evidence="2">Ch08T</strain>
    </source>
</reference>
<dbReference type="InterPro" id="IPR029063">
    <property type="entry name" value="SAM-dependent_MTases_sf"/>
</dbReference>
<evidence type="ECO:0000259" key="1">
    <source>
        <dbReference type="Pfam" id="PF13649"/>
    </source>
</evidence>
<dbReference type="InterPro" id="IPR041698">
    <property type="entry name" value="Methyltransf_25"/>
</dbReference>
<keyword evidence="2" id="KW-0489">Methyltransferase</keyword>
<accession>A0AAU7CSW2</accession>
<dbReference type="Pfam" id="PF13649">
    <property type="entry name" value="Methyltransf_25"/>
    <property type="match status" value="1"/>
</dbReference>
<protein>
    <submittedName>
        <fullName evidence="2">Class I SAM-dependent methyltransferase</fullName>
        <ecNumber evidence="2">2.1.1.-</ecNumber>
    </submittedName>
</protein>
<dbReference type="SUPFAM" id="SSF53335">
    <property type="entry name" value="S-adenosyl-L-methionine-dependent methyltransferases"/>
    <property type="match status" value="1"/>
</dbReference>
<dbReference type="EC" id="2.1.1.-" evidence="2"/>
<proteinExistence type="predicted"/>
<evidence type="ECO:0000313" key="2">
    <source>
        <dbReference type="EMBL" id="XBH07982.1"/>
    </source>
</evidence>
<dbReference type="PANTHER" id="PTHR43591">
    <property type="entry name" value="METHYLTRANSFERASE"/>
    <property type="match status" value="1"/>
</dbReference>
<sequence>MKPNSPPPLWQLPEGVNPSLWEYTHTDRLADEENEYFRDHPLFQTDARALDARFVEPAPLIDLGCGTGRHALRFARRGFPVVAVDLSHAMLRTAQVEAHAENLSFLGVEANLCRLGAFRDETFAYALSMFSTLGMIRGRPARRRALAETFRILRRGGRLALHAHNFWLNLGDPQGRTWLLSQAKHALMRHPGLGDRRMTYRGIAGMEVHLFRWRELKSDLRSAGFQIDDVLAIDAVRAEPIAAPWFGHSLRAGGWIVFASRPS</sequence>
<keyword evidence="2" id="KW-0808">Transferase</keyword>
<name>A0AAU7CSW2_9BACT</name>
<dbReference type="GO" id="GO:0032259">
    <property type="term" value="P:methylation"/>
    <property type="evidence" value="ECO:0007669"/>
    <property type="project" value="UniProtKB-KW"/>
</dbReference>
<dbReference type="RefSeq" id="WP_406700820.1">
    <property type="nucleotide sequence ID" value="NZ_CP155447.1"/>
</dbReference>
<feature type="domain" description="Methyltransferase" evidence="1">
    <location>
        <begin position="61"/>
        <end position="157"/>
    </location>
</feature>
<dbReference type="CDD" id="cd02440">
    <property type="entry name" value="AdoMet_MTases"/>
    <property type="match status" value="1"/>
</dbReference>
<dbReference type="Gene3D" id="3.40.50.150">
    <property type="entry name" value="Vaccinia Virus protein VP39"/>
    <property type="match status" value="1"/>
</dbReference>
<dbReference type="AlphaFoldDB" id="A0AAU7CSW2"/>
<dbReference type="EMBL" id="CP155447">
    <property type="protein sequence ID" value="XBH07982.1"/>
    <property type="molecule type" value="Genomic_DNA"/>
</dbReference>